<evidence type="ECO:0000313" key="1">
    <source>
        <dbReference type="EMBL" id="MFB9231503.1"/>
    </source>
</evidence>
<accession>A0ABV5JFE4</accession>
<dbReference type="PROSITE" id="PS51257">
    <property type="entry name" value="PROKAR_LIPOPROTEIN"/>
    <property type="match status" value="1"/>
</dbReference>
<sequence length="63" mass="6234">MRRFFIIIAVGSIVGLSACDEVNTDLERAVVGAAIGCAAGEVLADGRCVEGAVVGAGVGVLTN</sequence>
<dbReference type="Proteomes" id="UP001589683">
    <property type="component" value="Unassembled WGS sequence"/>
</dbReference>
<keyword evidence="2" id="KW-1185">Reference proteome</keyword>
<dbReference type="RefSeq" id="WP_213891556.1">
    <property type="nucleotide sequence ID" value="NZ_JAGFNU010000039.1"/>
</dbReference>
<name>A0ABV5JFE4_9RHOB</name>
<dbReference type="EMBL" id="JBHMEA010000021">
    <property type="protein sequence ID" value="MFB9231503.1"/>
    <property type="molecule type" value="Genomic_DNA"/>
</dbReference>
<evidence type="ECO:0008006" key="3">
    <source>
        <dbReference type="Google" id="ProtNLM"/>
    </source>
</evidence>
<organism evidence="1 2">
    <name type="scientific">Pseudohalocynthiibacter aestuariivivens</name>
    <dbReference type="NCBI Taxonomy" id="1591409"/>
    <lineage>
        <taxon>Bacteria</taxon>
        <taxon>Pseudomonadati</taxon>
        <taxon>Pseudomonadota</taxon>
        <taxon>Alphaproteobacteria</taxon>
        <taxon>Rhodobacterales</taxon>
        <taxon>Paracoccaceae</taxon>
        <taxon>Pseudohalocynthiibacter</taxon>
    </lineage>
</organism>
<gene>
    <name evidence="1" type="ORF">ACFFUT_06855</name>
</gene>
<evidence type="ECO:0000313" key="2">
    <source>
        <dbReference type="Proteomes" id="UP001589683"/>
    </source>
</evidence>
<comment type="caution">
    <text evidence="1">The sequence shown here is derived from an EMBL/GenBank/DDBJ whole genome shotgun (WGS) entry which is preliminary data.</text>
</comment>
<reference evidence="1 2" key="1">
    <citation type="submission" date="2024-09" db="EMBL/GenBank/DDBJ databases">
        <authorList>
            <person name="Sun Q."/>
            <person name="Mori K."/>
        </authorList>
    </citation>
    <scope>NUCLEOTIDE SEQUENCE [LARGE SCALE GENOMIC DNA]</scope>
    <source>
        <strain evidence="1 2">CECT 8726</strain>
    </source>
</reference>
<proteinExistence type="predicted"/>
<protein>
    <recommendedName>
        <fullName evidence="3">YMGG-like Gly-zipper domain-containing protein</fullName>
    </recommendedName>
</protein>